<dbReference type="PANTHER" id="PTHR10907">
    <property type="entry name" value="REGUCALCIN"/>
    <property type="match status" value="1"/>
</dbReference>
<dbReference type="Gene3D" id="2.120.10.30">
    <property type="entry name" value="TolB, C-terminal domain"/>
    <property type="match status" value="1"/>
</dbReference>
<dbReference type="InterPro" id="IPR011042">
    <property type="entry name" value="6-blade_b-propeller_TolB-like"/>
</dbReference>
<dbReference type="Proteomes" id="UP000306441">
    <property type="component" value="Unassembled WGS sequence"/>
</dbReference>
<organism evidence="3 4">
    <name type="scientific">Ollibium composti</name>
    <dbReference type="NCBI Taxonomy" id="2675109"/>
    <lineage>
        <taxon>Bacteria</taxon>
        <taxon>Pseudomonadati</taxon>
        <taxon>Pseudomonadota</taxon>
        <taxon>Alphaproteobacteria</taxon>
        <taxon>Hyphomicrobiales</taxon>
        <taxon>Phyllobacteriaceae</taxon>
        <taxon>Ollibium</taxon>
    </lineage>
</organism>
<comment type="caution">
    <text evidence="3">The sequence shown here is derived from an EMBL/GenBank/DDBJ whole genome shotgun (WGS) entry which is preliminary data.</text>
</comment>
<dbReference type="Pfam" id="PF08450">
    <property type="entry name" value="SGL"/>
    <property type="match status" value="1"/>
</dbReference>
<evidence type="ECO:0000313" key="3">
    <source>
        <dbReference type="EMBL" id="THF58843.1"/>
    </source>
</evidence>
<reference evidence="3 4" key="1">
    <citation type="submission" date="2019-04" db="EMBL/GenBank/DDBJ databases">
        <title>Mesorhizobium composti sp. nov., isolated from compost.</title>
        <authorList>
            <person name="Lin S.-Y."/>
            <person name="Hameed A."/>
            <person name="Hsieh Y.-T."/>
            <person name="Young C.-C."/>
        </authorList>
    </citation>
    <scope>NUCLEOTIDE SEQUENCE [LARGE SCALE GENOMIC DNA]</scope>
    <source>
        <strain evidence="3 4">CC-YTH430</strain>
    </source>
</reference>
<evidence type="ECO:0000313" key="4">
    <source>
        <dbReference type="Proteomes" id="UP000306441"/>
    </source>
</evidence>
<dbReference type="EMBL" id="SSNY01000002">
    <property type="protein sequence ID" value="THF58843.1"/>
    <property type="molecule type" value="Genomic_DNA"/>
</dbReference>
<comment type="similarity">
    <text evidence="1">Belongs to the SMP-30/CGR1 family.</text>
</comment>
<dbReference type="InterPro" id="IPR005511">
    <property type="entry name" value="SMP-30"/>
</dbReference>
<dbReference type="PANTHER" id="PTHR10907:SF47">
    <property type="entry name" value="REGUCALCIN"/>
    <property type="match status" value="1"/>
</dbReference>
<accession>A0ABY2QA36</accession>
<sequence>MSGPAVTALSNTVCELGEGPSYDPGTDTLYWFDIVNGLLVEHRSGTETKTHPLGRMASAIAIVDGDRQLISAEDGLYLRDTATGKLTLHMPVEADNAVTRSNDARVHPCGAFWLSTMGKKAETGAGSIYWFFKGELRRLFADISIPNSIAFTADGAIAYYTDSKTGLIMRTACDPATGLPAGEPKVFADRGDGSGDHDGSVVDLDGTLWNARWGEACVNAYSPDGKLTRSVRMPTRQPSCPAFYGPKADRLAVTSAWADMDADQRAADPQAGKTFLIDLPVRGRFEPRVLI</sequence>
<dbReference type="RefSeq" id="WP_136354313.1">
    <property type="nucleotide sequence ID" value="NZ_SSNY01000002.1"/>
</dbReference>
<feature type="domain" description="SMP-30/Gluconolactonase/LRE-like region" evidence="2">
    <location>
        <begin position="16"/>
        <end position="256"/>
    </location>
</feature>
<protein>
    <submittedName>
        <fullName evidence="3">SMP-30/gluconolactonase/LRE family protein</fullName>
    </submittedName>
</protein>
<dbReference type="SUPFAM" id="SSF63829">
    <property type="entry name" value="Calcium-dependent phosphotriesterase"/>
    <property type="match status" value="1"/>
</dbReference>
<name>A0ABY2QA36_9HYPH</name>
<dbReference type="InterPro" id="IPR013658">
    <property type="entry name" value="SGL"/>
</dbReference>
<dbReference type="PRINTS" id="PR01790">
    <property type="entry name" value="SMP30FAMILY"/>
</dbReference>
<proteinExistence type="inferred from homology"/>
<keyword evidence="4" id="KW-1185">Reference proteome</keyword>
<evidence type="ECO:0000256" key="1">
    <source>
        <dbReference type="ARBA" id="ARBA00008853"/>
    </source>
</evidence>
<evidence type="ECO:0000259" key="2">
    <source>
        <dbReference type="Pfam" id="PF08450"/>
    </source>
</evidence>
<gene>
    <name evidence="3" type="ORF">E6C48_04090</name>
</gene>